<dbReference type="InterPro" id="IPR001736">
    <property type="entry name" value="PLipase_D/transphosphatidylase"/>
</dbReference>
<dbReference type="SMART" id="SM00155">
    <property type="entry name" value="PLDc"/>
    <property type="match status" value="2"/>
</dbReference>
<dbReference type="KEGG" id="osu:NT6N_35150"/>
<dbReference type="CDD" id="cd09159">
    <property type="entry name" value="PLDc_ybhO_like_2"/>
    <property type="match status" value="1"/>
</dbReference>
<gene>
    <name evidence="2" type="primary">cls_3</name>
    <name evidence="2" type="ORF">NT6N_35150</name>
</gene>
<dbReference type="AlphaFoldDB" id="A0AAT9FR38"/>
<dbReference type="GO" id="GO:0030572">
    <property type="term" value="F:phosphatidyltransferase activity"/>
    <property type="evidence" value="ECO:0007669"/>
    <property type="project" value="UniProtKB-ARBA"/>
</dbReference>
<dbReference type="PANTHER" id="PTHR21248:SF22">
    <property type="entry name" value="PHOSPHOLIPASE D"/>
    <property type="match status" value="1"/>
</dbReference>
<name>A0AAT9FR38_9BACT</name>
<evidence type="ECO:0000313" key="2">
    <source>
        <dbReference type="EMBL" id="BDS08475.1"/>
    </source>
</evidence>
<protein>
    <submittedName>
        <fullName evidence="2">Cardiolipin synthase B</fullName>
    </submittedName>
</protein>
<dbReference type="EMBL" id="AP026866">
    <property type="protein sequence ID" value="BDS08475.1"/>
    <property type="molecule type" value="Genomic_DNA"/>
</dbReference>
<feature type="domain" description="PLD phosphodiesterase" evidence="1">
    <location>
        <begin position="145"/>
        <end position="172"/>
    </location>
</feature>
<accession>A0AAT9FR38</accession>
<dbReference type="PANTHER" id="PTHR21248">
    <property type="entry name" value="CARDIOLIPIN SYNTHASE"/>
    <property type="match status" value="1"/>
</dbReference>
<dbReference type="Gene3D" id="3.30.870.10">
    <property type="entry name" value="Endonuclease Chain A"/>
    <property type="match status" value="2"/>
</dbReference>
<sequence>MPNKWKQQTSGVKSRVKQRVSAKLNAWKARIAREISGGQTGGTSDGNKVDVYFEGDRAFAAMLDAIKEAKHYVHLEMYMFFSDHIGRRFADALSAKAREGIPVRVIYDSIGSLETDNMQWADMRSAGVTVVEYRPVAFWRKRSGIFGRNHRKNLIVDGATAFTGGLNLADPWAGEFTSDACWRDTHCRVIGPAAHDFNKLFMDSWEYCTKEKIFHRPDPKPLTDAEQTAHSEGLDESGCCRCVVVGSQGLRNSKEIHKMFSVNLARAEKSIKMTMPYFAPPKLLRTSLRDAAKRGIEVNLLLPRDSDVTVIDWVREGLYPQMLKWGVKVREYLGPVLHAKTMVVDDHIAVIGSSNFDILSVLMNRECGLVVFDDSVAEELDRQWQNDLMLSERVTRDWEGIRPWWRLLFAKLGCFLIRRF</sequence>
<dbReference type="InterPro" id="IPR025202">
    <property type="entry name" value="PLD-like_dom"/>
</dbReference>
<proteinExistence type="predicted"/>
<dbReference type="GO" id="GO:0032049">
    <property type="term" value="P:cardiolipin biosynthetic process"/>
    <property type="evidence" value="ECO:0007669"/>
    <property type="project" value="UniProtKB-ARBA"/>
</dbReference>
<evidence type="ECO:0000259" key="1">
    <source>
        <dbReference type="PROSITE" id="PS50035"/>
    </source>
</evidence>
<dbReference type="PROSITE" id="PS50035">
    <property type="entry name" value="PLD"/>
    <property type="match status" value="2"/>
</dbReference>
<dbReference type="SUPFAM" id="SSF56024">
    <property type="entry name" value="Phospholipase D/nuclease"/>
    <property type="match status" value="2"/>
</dbReference>
<organism evidence="2">
    <name type="scientific">Oceaniferula spumae</name>
    <dbReference type="NCBI Taxonomy" id="2979115"/>
    <lineage>
        <taxon>Bacteria</taxon>
        <taxon>Pseudomonadati</taxon>
        <taxon>Verrucomicrobiota</taxon>
        <taxon>Verrucomicrobiia</taxon>
        <taxon>Verrucomicrobiales</taxon>
        <taxon>Verrucomicrobiaceae</taxon>
        <taxon>Oceaniferula</taxon>
    </lineage>
</organism>
<feature type="domain" description="PLD phosphodiesterase" evidence="1">
    <location>
        <begin position="333"/>
        <end position="360"/>
    </location>
</feature>
<reference evidence="2" key="1">
    <citation type="submission" date="2024-07" db="EMBL/GenBank/DDBJ databases">
        <title>Complete genome sequence of Verrucomicrobiaceae bacterium NT6N.</title>
        <authorList>
            <person name="Huang C."/>
            <person name="Takami H."/>
            <person name="Hamasaki K."/>
        </authorList>
    </citation>
    <scope>NUCLEOTIDE SEQUENCE</scope>
    <source>
        <strain evidence="2">NT6N</strain>
    </source>
</reference>
<dbReference type="CDD" id="cd09110">
    <property type="entry name" value="PLDc_CLS_1"/>
    <property type="match status" value="1"/>
</dbReference>
<dbReference type="Pfam" id="PF13091">
    <property type="entry name" value="PLDc_2"/>
    <property type="match status" value="2"/>
</dbReference>